<organism evidence="7 8">
    <name type="scientific">Pseudomonas luteola</name>
    <dbReference type="NCBI Taxonomy" id="47886"/>
    <lineage>
        <taxon>Bacteria</taxon>
        <taxon>Pseudomonadati</taxon>
        <taxon>Pseudomonadota</taxon>
        <taxon>Gammaproteobacteria</taxon>
        <taxon>Pseudomonadales</taxon>
        <taxon>Pseudomonadaceae</taxon>
        <taxon>Pseudomonas</taxon>
    </lineage>
</organism>
<evidence type="ECO:0000256" key="1">
    <source>
        <dbReference type="ARBA" id="ARBA00009437"/>
    </source>
</evidence>
<evidence type="ECO:0000256" key="3">
    <source>
        <dbReference type="ARBA" id="ARBA00023125"/>
    </source>
</evidence>
<dbReference type="PANTHER" id="PTHR30537">
    <property type="entry name" value="HTH-TYPE TRANSCRIPTIONAL REGULATOR"/>
    <property type="match status" value="1"/>
</dbReference>
<dbReference type="AlphaFoldDB" id="A0A2X2DBG6"/>
<feature type="domain" description="HTH lysR-type" evidence="5">
    <location>
        <begin position="2"/>
        <end position="59"/>
    </location>
</feature>
<evidence type="ECO:0000256" key="2">
    <source>
        <dbReference type="ARBA" id="ARBA00023015"/>
    </source>
</evidence>
<dbReference type="Gene3D" id="1.10.10.10">
    <property type="entry name" value="Winged helix-like DNA-binding domain superfamily/Winged helix DNA-binding domain"/>
    <property type="match status" value="1"/>
</dbReference>
<accession>A0A2X2DBG6</accession>
<dbReference type="GO" id="GO:0043565">
    <property type="term" value="F:sequence-specific DNA binding"/>
    <property type="evidence" value="ECO:0007669"/>
    <property type="project" value="TreeGrafter"/>
</dbReference>
<dbReference type="InterPro" id="IPR058163">
    <property type="entry name" value="LysR-type_TF_proteobact-type"/>
</dbReference>
<dbReference type="Gene3D" id="3.40.190.290">
    <property type="match status" value="1"/>
</dbReference>
<keyword evidence="4" id="KW-0804">Transcription</keyword>
<dbReference type="InterPro" id="IPR036388">
    <property type="entry name" value="WH-like_DNA-bd_sf"/>
</dbReference>
<keyword evidence="3" id="KW-0238">DNA-binding</keyword>
<protein>
    <submittedName>
        <fullName evidence="6 7">Transcriptional regulator</fullName>
    </submittedName>
</protein>
<dbReference type="EMBL" id="UAUF01000013">
    <property type="protein sequence ID" value="SPZ09745.1"/>
    <property type="molecule type" value="Genomic_DNA"/>
</dbReference>
<dbReference type="GO" id="GO:0003700">
    <property type="term" value="F:DNA-binding transcription factor activity"/>
    <property type="evidence" value="ECO:0007669"/>
    <property type="project" value="InterPro"/>
</dbReference>
<name>A0A2X2DBG6_PSELU</name>
<dbReference type="SUPFAM" id="SSF53850">
    <property type="entry name" value="Periplasmic binding protein-like II"/>
    <property type="match status" value="1"/>
</dbReference>
<dbReference type="SUPFAM" id="SSF46785">
    <property type="entry name" value="Winged helix' DNA-binding domain"/>
    <property type="match status" value="1"/>
</dbReference>
<evidence type="ECO:0000313" key="6">
    <source>
        <dbReference type="EMBL" id="MBF8639101.1"/>
    </source>
</evidence>
<dbReference type="InterPro" id="IPR036390">
    <property type="entry name" value="WH_DNA-bd_sf"/>
</dbReference>
<dbReference type="EMBL" id="JADMCD010000001">
    <property type="protein sequence ID" value="MBF8639101.1"/>
    <property type="molecule type" value="Genomic_DNA"/>
</dbReference>
<dbReference type="InterPro" id="IPR000847">
    <property type="entry name" value="LysR_HTH_N"/>
</dbReference>
<keyword evidence="2" id="KW-0805">Transcription regulation</keyword>
<dbReference type="InterPro" id="IPR005119">
    <property type="entry name" value="LysR_subst-bd"/>
</dbReference>
<reference evidence="7 8" key="1">
    <citation type="submission" date="2018-06" db="EMBL/GenBank/DDBJ databases">
        <authorList>
            <consortium name="Pathogen Informatics"/>
            <person name="Doyle S."/>
        </authorList>
    </citation>
    <scope>NUCLEOTIDE SEQUENCE [LARGE SCALE GENOMIC DNA]</scope>
    <source>
        <strain evidence="7 8">NCTC11842</strain>
    </source>
</reference>
<evidence type="ECO:0000313" key="8">
    <source>
        <dbReference type="Proteomes" id="UP000250443"/>
    </source>
</evidence>
<comment type="similarity">
    <text evidence="1">Belongs to the LysR transcriptional regulatory family.</text>
</comment>
<dbReference type="PANTHER" id="PTHR30537:SF3">
    <property type="entry name" value="TRANSCRIPTIONAL REGULATORY PROTEIN"/>
    <property type="match status" value="1"/>
</dbReference>
<dbReference type="GO" id="GO:0006351">
    <property type="term" value="P:DNA-templated transcription"/>
    <property type="evidence" value="ECO:0007669"/>
    <property type="project" value="TreeGrafter"/>
</dbReference>
<dbReference type="Pfam" id="PF00126">
    <property type="entry name" value="HTH_1"/>
    <property type="match status" value="1"/>
</dbReference>
<reference evidence="6 9" key="2">
    <citation type="submission" date="2020-10" db="EMBL/GenBank/DDBJ databases">
        <title>Genome sequences of Pseudomonas isolates.</title>
        <authorList>
            <person name="Wessels L."/>
            <person name="Reich F."/>
            <person name="Hammerl J."/>
        </authorList>
    </citation>
    <scope>NUCLEOTIDE SEQUENCE [LARGE SCALE GENOMIC DNA]</scope>
    <source>
        <strain evidence="6 9">20-MO00624-0</strain>
    </source>
</reference>
<dbReference type="Proteomes" id="UP000250443">
    <property type="component" value="Unassembled WGS sequence"/>
</dbReference>
<keyword evidence="9" id="KW-1185">Reference proteome</keyword>
<evidence type="ECO:0000256" key="4">
    <source>
        <dbReference type="ARBA" id="ARBA00023163"/>
    </source>
</evidence>
<dbReference type="PROSITE" id="PS50931">
    <property type="entry name" value="HTH_LYSR"/>
    <property type="match status" value="1"/>
</dbReference>
<evidence type="ECO:0000313" key="7">
    <source>
        <dbReference type="EMBL" id="SPZ09745.1"/>
    </source>
</evidence>
<dbReference type="Pfam" id="PF03466">
    <property type="entry name" value="LysR_substrate"/>
    <property type="match status" value="1"/>
</dbReference>
<evidence type="ECO:0000259" key="5">
    <source>
        <dbReference type="PROSITE" id="PS50931"/>
    </source>
</evidence>
<dbReference type="RefSeq" id="WP_010797604.1">
    <property type="nucleotide sequence ID" value="NZ_CP069262.1"/>
</dbReference>
<evidence type="ECO:0000313" key="9">
    <source>
        <dbReference type="Proteomes" id="UP000626180"/>
    </source>
</evidence>
<proteinExistence type="inferred from homology"/>
<gene>
    <name evidence="7" type="primary">gltR_2</name>
    <name evidence="6" type="ORF">IRZ65_00205</name>
    <name evidence="7" type="ORF">NCTC11842_03327</name>
</gene>
<sequence length="304" mass="34297">MFNWDDLRFFLELQRSGRLLSAARRMGTSHTTVARHIESLERTLGTQLLVQHTQGYQLTPAGQALLKHAEAMEESALLAQEEMTCSVNPLGQVRLGVTEGLGTGFLAGRLATLLERYPGLEIELVSVPRFVSITNREADIAVTLERPSADLVIARKLSSYCLQLYASSAYLEKAPPLHSREDLSRHRWISYVDDLIFTKELLFLQTMCKHPQVAFRSTSVLAQQMAAQAGIGIAILPYYLGSRDPLLIPVLPQERVIRHYWISSRRELHRTVRLRVVWDFLVGLCEQHQHVLMGQAAEQDGPDT</sequence>
<dbReference type="Proteomes" id="UP000626180">
    <property type="component" value="Unassembled WGS sequence"/>
</dbReference>